<dbReference type="Proteomes" id="UP000678499">
    <property type="component" value="Unassembled WGS sequence"/>
</dbReference>
<feature type="chain" id="PRO_5036403118" evidence="2">
    <location>
        <begin position="21"/>
        <end position="510"/>
    </location>
</feature>
<feature type="compositionally biased region" description="Basic and acidic residues" evidence="1">
    <location>
        <begin position="215"/>
        <end position="251"/>
    </location>
</feature>
<feature type="region of interest" description="Disordered" evidence="1">
    <location>
        <begin position="201"/>
        <end position="262"/>
    </location>
</feature>
<evidence type="ECO:0000313" key="3">
    <source>
        <dbReference type="EMBL" id="CAD7283190.1"/>
    </source>
</evidence>
<organism evidence="3">
    <name type="scientific">Notodromas monacha</name>
    <dbReference type="NCBI Taxonomy" id="399045"/>
    <lineage>
        <taxon>Eukaryota</taxon>
        <taxon>Metazoa</taxon>
        <taxon>Ecdysozoa</taxon>
        <taxon>Arthropoda</taxon>
        <taxon>Crustacea</taxon>
        <taxon>Oligostraca</taxon>
        <taxon>Ostracoda</taxon>
        <taxon>Podocopa</taxon>
        <taxon>Podocopida</taxon>
        <taxon>Cypridocopina</taxon>
        <taxon>Cypridoidea</taxon>
        <taxon>Cyprididae</taxon>
        <taxon>Notodromas</taxon>
    </lineage>
</organism>
<evidence type="ECO:0000313" key="4">
    <source>
        <dbReference type="Proteomes" id="UP000678499"/>
    </source>
</evidence>
<feature type="compositionally biased region" description="Basic and acidic residues" evidence="1">
    <location>
        <begin position="323"/>
        <end position="332"/>
    </location>
</feature>
<proteinExistence type="predicted"/>
<sequence>MTIISSLSCVMLFLFMVSDGKNVLIIEAPKNTTSPSTMTSQEQRLQNPVSSISTPAHLVEVQMNSDQPFGHQEQKKQESSTTAPEKQDSNTNQIPLAISNSNTGDAHNFATRSKRQSHHHHKQHSEHESRVVKPATATSVPKENIIVQLLQQFFDELPADENTKPEFIVIEHREVLAEALLQILEFAELGYKMVQSIQVHPSPAHDHASNSTNNEKFEESKHADVEKNSDENAEDSQHKLKHFPELTEHTQEPTTTQASLDQRIIDPVLSKAIISQYIETQMNQEQVHKQDSTTGSPTKQEPDERKTDFFGKSDIVVVAGNDNTEKRPERQSVPHQQHGQINSETGHHQAIAPATSAPEQSLLQALQMFLDEIFHENTKSELITYQRRDTLANALVQILEFSELGYKMTQQFLERLEQPKDASEGKASVLPETETLLPTAETQALLPTTQTQAVLPTAETKALLRKEVNRQCCPKPKPCCPPPKPKPCCPPPKPKPCCPPPKPKPCCGRK</sequence>
<feature type="region of interest" description="Disordered" evidence="1">
    <location>
        <begin position="67"/>
        <end position="137"/>
    </location>
</feature>
<accession>A0A7R9BZ39</accession>
<keyword evidence="4" id="KW-1185">Reference proteome</keyword>
<dbReference type="EMBL" id="CAJPEX010004995">
    <property type="protein sequence ID" value="CAG0923342.1"/>
    <property type="molecule type" value="Genomic_DNA"/>
</dbReference>
<dbReference type="EMBL" id="OA887032">
    <property type="protein sequence ID" value="CAD7283190.1"/>
    <property type="molecule type" value="Genomic_DNA"/>
</dbReference>
<feature type="region of interest" description="Disordered" evidence="1">
    <location>
        <begin position="283"/>
        <end position="353"/>
    </location>
</feature>
<feature type="compositionally biased region" description="Basic and acidic residues" evidence="1">
    <location>
        <begin position="300"/>
        <end position="311"/>
    </location>
</feature>
<keyword evidence="2" id="KW-0732">Signal</keyword>
<feature type="compositionally biased region" description="Polar residues" evidence="1">
    <location>
        <begin position="79"/>
        <end position="105"/>
    </location>
</feature>
<reference evidence="3" key="1">
    <citation type="submission" date="2020-11" db="EMBL/GenBank/DDBJ databases">
        <authorList>
            <person name="Tran Van P."/>
        </authorList>
    </citation>
    <scope>NUCLEOTIDE SEQUENCE</scope>
</reference>
<feature type="compositionally biased region" description="Polar residues" evidence="1">
    <location>
        <begin position="333"/>
        <end position="344"/>
    </location>
</feature>
<protein>
    <submittedName>
        <fullName evidence="3">Uncharacterized protein</fullName>
    </submittedName>
</protein>
<feature type="compositionally biased region" description="Basic residues" evidence="1">
    <location>
        <begin position="112"/>
        <end position="124"/>
    </location>
</feature>
<evidence type="ECO:0000256" key="1">
    <source>
        <dbReference type="SAM" id="MobiDB-lite"/>
    </source>
</evidence>
<feature type="signal peptide" evidence="2">
    <location>
        <begin position="1"/>
        <end position="20"/>
    </location>
</feature>
<dbReference type="AlphaFoldDB" id="A0A7R9BZ39"/>
<name>A0A7R9BZ39_9CRUS</name>
<gene>
    <name evidence="3" type="ORF">NMOB1V02_LOCUS10808</name>
</gene>
<evidence type="ECO:0000256" key="2">
    <source>
        <dbReference type="SAM" id="SignalP"/>
    </source>
</evidence>